<dbReference type="OrthoDB" id="9815233at2"/>
<evidence type="ECO:0000259" key="7">
    <source>
        <dbReference type="Pfam" id="PF03711"/>
    </source>
</evidence>
<dbReference type="GO" id="GO:0008923">
    <property type="term" value="F:lysine decarboxylase activity"/>
    <property type="evidence" value="ECO:0007669"/>
    <property type="project" value="UniProtKB-EC"/>
</dbReference>
<evidence type="ECO:0000256" key="3">
    <source>
        <dbReference type="ARBA" id="ARBA00022793"/>
    </source>
</evidence>
<dbReference type="Gene3D" id="3.90.100.10">
    <property type="entry name" value="Orn/Lys/Arg decarboxylase, C-terminal domain"/>
    <property type="match status" value="1"/>
</dbReference>
<dbReference type="PANTHER" id="PTHR43277:SF4">
    <property type="entry name" value="ARGININE DECARBOXYLASE"/>
    <property type="match status" value="1"/>
</dbReference>
<keyword evidence="3" id="KW-0210">Decarboxylase</keyword>
<feature type="domain" description="Orn/Lys/Arg decarboxylases family 1 pyridoxal-P attachment site" evidence="6">
    <location>
        <begin position="28"/>
        <end position="309"/>
    </location>
</feature>
<dbReference type="Pfam" id="PF03711">
    <property type="entry name" value="OKR_DC_1_C"/>
    <property type="match status" value="1"/>
</dbReference>
<dbReference type="InterPro" id="IPR015424">
    <property type="entry name" value="PyrdxlP-dep_Trfase"/>
</dbReference>
<keyword evidence="9" id="KW-1185">Reference proteome</keyword>
<dbReference type="Pfam" id="PF01276">
    <property type="entry name" value="OKR_DC_1"/>
    <property type="match status" value="1"/>
</dbReference>
<evidence type="ECO:0000313" key="8">
    <source>
        <dbReference type="EMBL" id="SAY38398.1"/>
    </source>
</evidence>
<evidence type="ECO:0000256" key="1">
    <source>
        <dbReference type="ARBA" id="ARBA00001933"/>
    </source>
</evidence>
<evidence type="ECO:0000256" key="5">
    <source>
        <dbReference type="ARBA" id="ARBA00023239"/>
    </source>
</evidence>
<feature type="domain" description="Orn/Lys/Arg decarboxylase C-terminal" evidence="7">
    <location>
        <begin position="419"/>
        <end position="456"/>
    </location>
</feature>
<dbReference type="InterPro" id="IPR052357">
    <property type="entry name" value="Orn_Lys_Arg_decarboxylase-I"/>
</dbReference>
<dbReference type="InterPro" id="IPR036633">
    <property type="entry name" value="Prn/Lys/Arg_de-COase_C_sf"/>
</dbReference>
<dbReference type="InterPro" id="IPR000310">
    <property type="entry name" value="Orn/Lys/Arg_deCO2ase_major_dom"/>
</dbReference>
<reference evidence="9" key="1">
    <citation type="submission" date="2016-02" db="EMBL/GenBank/DDBJ databases">
        <authorList>
            <person name="liu f."/>
        </authorList>
    </citation>
    <scope>NUCLEOTIDE SEQUENCE [LARGE SCALE GENOMIC DNA]</scope>
</reference>
<gene>
    <name evidence="8" type="ORF">FLM9_256</name>
</gene>
<evidence type="ECO:0000259" key="6">
    <source>
        <dbReference type="Pfam" id="PF01276"/>
    </source>
</evidence>
<dbReference type="RefSeq" id="WP_081340096.1">
    <property type="nucleotide sequence ID" value="NZ_FITM01000027.1"/>
</dbReference>
<proteinExistence type="inferred from homology"/>
<dbReference type="Proteomes" id="UP000182631">
    <property type="component" value="Unassembled WGS sequence"/>
</dbReference>
<keyword evidence="5 8" id="KW-0456">Lyase</keyword>
<dbReference type="Gene3D" id="3.40.640.10">
    <property type="entry name" value="Type I PLP-dependent aspartate aminotransferase-like (Major domain)"/>
    <property type="match status" value="1"/>
</dbReference>
<dbReference type="EC" id="4.1.1.18" evidence="8"/>
<dbReference type="SUPFAM" id="SSF55904">
    <property type="entry name" value="Ornithine decarboxylase C-terminal domain"/>
    <property type="match status" value="1"/>
</dbReference>
<dbReference type="InterPro" id="IPR015421">
    <property type="entry name" value="PyrdxlP-dep_Trfase_major"/>
</dbReference>
<dbReference type="EMBL" id="FITM01000027">
    <property type="protein sequence ID" value="SAY38398.1"/>
    <property type="molecule type" value="Genomic_DNA"/>
</dbReference>
<comment type="similarity">
    <text evidence="2">Belongs to the Orn/Lys/Arg decarboxylase class-I family.</text>
</comment>
<organism evidence="8 9">
    <name type="scientific">Candidatus Synechococcus spongiarum</name>
    <dbReference type="NCBI Taxonomy" id="431041"/>
    <lineage>
        <taxon>Bacteria</taxon>
        <taxon>Bacillati</taxon>
        <taxon>Cyanobacteriota</taxon>
        <taxon>Cyanophyceae</taxon>
        <taxon>Synechococcales</taxon>
        <taxon>Synechococcaceae</taxon>
        <taxon>Synechococcus</taxon>
    </lineage>
</organism>
<evidence type="ECO:0000313" key="9">
    <source>
        <dbReference type="Proteomes" id="UP000182631"/>
    </source>
</evidence>
<name>A0A171DF22_9SYNE</name>
<dbReference type="InterPro" id="IPR008286">
    <property type="entry name" value="Prn/Lys/Arg_de-COase_C"/>
</dbReference>
<dbReference type="PANTHER" id="PTHR43277">
    <property type="entry name" value="ARGININE DECARBOXYLASE"/>
    <property type="match status" value="1"/>
</dbReference>
<evidence type="ECO:0000256" key="4">
    <source>
        <dbReference type="ARBA" id="ARBA00022898"/>
    </source>
</evidence>
<dbReference type="AlphaFoldDB" id="A0A171DF22"/>
<accession>A0A171DF22</accession>
<keyword evidence="4" id="KW-0663">Pyridoxal phosphate</keyword>
<dbReference type="SUPFAM" id="SSF53383">
    <property type="entry name" value="PLP-dependent transferases"/>
    <property type="match status" value="1"/>
</dbReference>
<evidence type="ECO:0000256" key="2">
    <source>
        <dbReference type="ARBA" id="ARBA00010671"/>
    </source>
</evidence>
<comment type="cofactor">
    <cofactor evidence="1">
        <name>pyridoxal 5'-phosphate</name>
        <dbReference type="ChEBI" id="CHEBI:597326"/>
    </cofactor>
</comment>
<protein>
    <submittedName>
        <fullName evidence="8">Lysine decarboxylase</fullName>
        <ecNumber evidence="8">4.1.1.18</ecNumber>
    </submittedName>
</protein>
<sequence>MNRDRLNPTAGTVLLKALQRAAAFTLPLHLPAHGQGRGFPPALAALLTEPLGPLDLPELPSLGGPLLPHGAVAEAQRATAKLWGSRCCWFGVNGSTGLLQAALLGVLRPGQRLLCPRNLHRSVLHGAVLAGLEPIYYSLPFSQRWGLSQPVDVAWFQRVLAAVADQGCSMDLALLVNPTYQGLSAPLTPLVRLCHSQGLPVLVDEAHGSHFRAHGGLPRDALAAGADLVVHSTHKSLPGLTQTAVLHSCGARFSREDLEQGLLLLQTSSPSVLLLAATELAAAWPHQQPQAGCVLSRAMDRWCHWQQQLTRAGWRVSPSDDPLRLRLCTTAGGPDGLALDEHLLRFGIGGELPEVAGLTFYLGFQPPRQALGRLRDALAQLHWSAPNPPGVVERVQPAPTPLLARSAVPPRTAWFGPSRRLPLKEAVGHVVAEAVTPYPPGIPLLLPGERLDEERCTWLFHNRHLWQRLGGMLDTVKVLM</sequence>